<dbReference type="PANTHER" id="PTHR34322:SF2">
    <property type="entry name" value="TRANSPOSASE IS200-LIKE DOMAIN-CONTAINING PROTEIN"/>
    <property type="match status" value="1"/>
</dbReference>
<evidence type="ECO:0000313" key="2">
    <source>
        <dbReference type="EMBL" id="MFC5511617.1"/>
    </source>
</evidence>
<keyword evidence="3" id="KW-1185">Reference proteome</keyword>
<name>A0ABW0PIR1_9BURK</name>
<dbReference type="SMART" id="SM01321">
    <property type="entry name" value="Y1_Tnp"/>
    <property type="match status" value="1"/>
</dbReference>
<evidence type="ECO:0000259" key="1">
    <source>
        <dbReference type="SMART" id="SM01321"/>
    </source>
</evidence>
<dbReference type="Proteomes" id="UP001596031">
    <property type="component" value="Unassembled WGS sequence"/>
</dbReference>
<dbReference type="PANTHER" id="PTHR34322">
    <property type="entry name" value="TRANSPOSASE, Y1_TNP DOMAIN-CONTAINING"/>
    <property type="match status" value="1"/>
</dbReference>
<dbReference type="SUPFAM" id="SSF143422">
    <property type="entry name" value="Transposase IS200-like"/>
    <property type="match status" value="1"/>
</dbReference>
<dbReference type="InterPro" id="IPR036515">
    <property type="entry name" value="Transposase_17_sf"/>
</dbReference>
<comment type="caution">
    <text evidence="2">The sequence shown here is derived from an EMBL/GenBank/DDBJ whole genome shotgun (WGS) entry which is preliminary data.</text>
</comment>
<dbReference type="InterPro" id="IPR002686">
    <property type="entry name" value="Transposase_17"/>
</dbReference>
<dbReference type="Gene3D" id="3.30.70.1290">
    <property type="entry name" value="Transposase IS200-like"/>
    <property type="match status" value="1"/>
</dbReference>
<sequence length="292" mass="33456">MTRPLRLEFPGALYHVTSRGNRRNPIYRNEADRRAWLDVLGRVCERHHFVIHSFCQMTNHYHLLIETVEANLSQGMRQLNGLYTQHFNWRHRLVGHLFQGRYKAILVQKERYLLELSRYIVLNPLRAKIVSSLDDWQWSSHHFVNQESPPSWFDRDWLLSQFGNGPSTAVSAYKAFILAGMNEASPLAATRHQILLGDDAFVAGYQRLQRSEGLVETVRTERRAVALSLPAYRSRYPNRSEAMARAYLSTAFTMGQIADAFGVSAKTVSRAVAAFEKTASEIKEELVSGCQT</sequence>
<reference evidence="3" key="1">
    <citation type="journal article" date="2019" name="Int. J. Syst. Evol. Microbiol.">
        <title>The Global Catalogue of Microorganisms (GCM) 10K type strain sequencing project: providing services to taxonomists for standard genome sequencing and annotation.</title>
        <authorList>
            <consortium name="The Broad Institute Genomics Platform"/>
            <consortium name="The Broad Institute Genome Sequencing Center for Infectious Disease"/>
            <person name="Wu L."/>
            <person name="Ma J."/>
        </authorList>
    </citation>
    <scope>NUCLEOTIDE SEQUENCE [LARGE SCALE GENOMIC DNA]</scope>
    <source>
        <strain evidence="3">CCUG 38813</strain>
    </source>
</reference>
<organism evidence="2 3">
    <name type="scientific">Massilia jejuensis</name>
    <dbReference type="NCBI Taxonomy" id="648894"/>
    <lineage>
        <taxon>Bacteria</taxon>
        <taxon>Pseudomonadati</taxon>
        <taxon>Pseudomonadota</taxon>
        <taxon>Betaproteobacteria</taxon>
        <taxon>Burkholderiales</taxon>
        <taxon>Oxalobacteraceae</taxon>
        <taxon>Telluria group</taxon>
        <taxon>Massilia</taxon>
    </lineage>
</organism>
<accession>A0ABW0PIR1</accession>
<dbReference type="Pfam" id="PF01797">
    <property type="entry name" value="Y1_Tnp"/>
    <property type="match status" value="1"/>
</dbReference>
<gene>
    <name evidence="2" type="ORF">ACFPOU_10835</name>
</gene>
<feature type="domain" description="Transposase IS200-like" evidence="1">
    <location>
        <begin position="9"/>
        <end position="123"/>
    </location>
</feature>
<proteinExistence type="predicted"/>
<dbReference type="RefSeq" id="WP_379720602.1">
    <property type="nucleotide sequence ID" value="NZ_JBHSMS010000036.1"/>
</dbReference>
<dbReference type="EMBL" id="JBHSMS010000036">
    <property type="protein sequence ID" value="MFC5511617.1"/>
    <property type="molecule type" value="Genomic_DNA"/>
</dbReference>
<protein>
    <submittedName>
        <fullName evidence="2">Transposase</fullName>
    </submittedName>
</protein>
<evidence type="ECO:0000313" key="3">
    <source>
        <dbReference type="Proteomes" id="UP001596031"/>
    </source>
</evidence>